<evidence type="ECO:0000313" key="3">
    <source>
        <dbReference type="Proteomes" id="UP000184501"/>
    </source>
</evidence>
<dbReference type="AlphaFoldDB" id="A0A1M5GBA6"/>
<keyword evidence="1" id="KW-1133">Transmembrane helix</keyword>
<keyword evidence="1" id="KW-0472">Membrane</keyword>
<gene>
    <name evidence="2" type="ORF">SAMN05444320_10640</name>
</gene>
<feature type="transmembrane region" description="Helical" evidence="1">
    <location>
        <begin position="16"/>
        <end position="33"/>
    </location>
</feature>
<organism evidence="2 3">
    <name type="scientific">Streptoalloteichus hindustanus</name>
    <dbReference type="NCBI Taxonomy" id="2017"/>
    <lineage>
        <taxon>Bacteria</taxon>
        <taxon>Bacillati</taxon>
        <taxon>Actinomycetota</taxon>
        <taxon>Actinomycetes</taxon>
        <taxon>Pseudonocardiales</taxon>
        <taxon>Pseudonocardiaceae</taxon>
        <taxon>Streptoalloteichus</taxon>
    </lineage>
</organism>
<evidence type="ECO:0000313" key="2">
    <source>
        <dbReference type="EMBL" id="SHG00762.1"/>
    </source>
</evidence>
<sequence length="69" mass="7523">MSDETDKTTSTGDGDVWRLISTLVAGPVVWGGIGYLVDWANDSRIFLPIGLGFGFVLGFYIVYVRHGRG</sequence>
<name>A0A1M5GBA6_STRHI</name>
<feature type="transmembrane region" description="Helical" evidence="1">
    <location>
        <begin position="45"/>
        <end position="64"/>
    </location>
</feature>
<keyword evidence="3" id="KW-1185">Reference proteome</keyword>
<dbReference type="OrthoDB" id="5193039at2"/>
<dbReference type="Proteomes" id="UP000184501">
    <property type="component" value="Unassembled WGS sequence"/>
</dbReference>
<evidence type="ECO:0000256" key="1">
    <source>
        <dbReference type="SAM" id="Phobius"/>
    </source>
</evidence>
<reference evidence="2 3" key="1">
    <citation type="submission" date="2016-11" db="EMBL/GenBank/DDBJ databases">
        <authorList>
            <person name="Jaros S."/>
            <person name="Januszkiewicz K."/>
            <person name="Wedrychowicz H."/>
        </authorList>
    </citation>
    <scope>NUCLEOTIDE SEQUENCE [LARGE SCALE GENOMIC DNA]</scope>
    <source>
        <strain evidence="2 3">DSM 44523</strain>
    </source>
</reference>
<accession>A0A1M5GBA6</accession>
<proteinExistence type="predicted"/>
<dbReference type="STRING" id="2017.SAMN05444320_10640"/>
<dbReference type="EMBL" id="FQVN01000006">
    <property type="protein sequence ID" value="SHG00762.1"/>
    <property type="molecule type" value="Genomic_DNA"/>
</dbReference>
<dbReference type="RefSeq" id="WP_073485101.1">
    <property type="nucleotide sequence ID" value="NZ_FQVN01000006.1"/>
</dbReference>
<keyword evidence="1" id="KW-0812">Transmembrane</keyword>
<protein>
    <submittedName>
        <fullName evidence="2">ATP synthase protein I</fullName>
    </submittedName>
</protein>